<gene>
    <name evidence="18" type="ORF">I8E28_19240</name>
</gene>
<feature type="chain" id="PRO_5037566205" description="Oxygen sensor histidine kinase NreB" evidence="16">
    <location>
        <begin position="25"/>
        <end position="612"/>
    </location>
</feature>
<dbReference type="Pfam" id="PF07730">
    <property type="entry name" value="HisKA_3"/>
    <property type="match status" value="1"/>
</dbReference>
<accession>A0A934UTG5</accession>
<evidence type="ECO:0000256" key="12">
    <source>
        <dbReference type="ARBA" id="ARBA00023014"/>
    </source>
</evidence>
<evidence type="ECO:0000256" key="13">
    <source>
        <dbReference type="ARBA" id="ARBA00024827"/>
    </source>
</evidence>
<keyword evidence="9 18" id="KW-0418">Kinase</keyword>
<dbReference type="SUPFAM" id="SSF55874">
    <property type="entry name" value="ATPase domain of HSP90 chaperone/DNA topoisomerase II/histidine kinase"/>
    <property type="match status" value="1"/>
</dbReference>
<dbReference type="CDD" id="cd16917">
    <property type="entry name" value="HATPase_UhpB-NarQ-NarX-like"/>
    <property type="match status" value="1"/>
</dbReference>
<dbReference type="InterPro" id="IPR011712">
    <property type="entry name" value="Sig_transdc_His_kin_sub3_dim/P"/>
</dbReference>
<dbReference type="InterPro" id="IPR008979">
    <property type="entry name" value="Galactose-bd-like_sf"/>
</dbReference>
<organism evidence="18 19">
    <name type="scientific">Ramlibacter algicola</name>
    <dbReference type="NCBI Taxonomy" id="2795217"/>
    <lineage>
        <taxon>Bacteria</taxon>
        <taxon>Pseudomonadati</taxon>
        <taxon>Pseudomonadota</taxon>
        <taxon>Betaproteobacteria</taxon>
        <taxon>Burkholderiales</taxon>
        <taxon>Comamonadaceae</taxon>
        <taxon>Ramlibacter</taxon>
    </lineage>
</organism>
<keyword evidence="6" id="KW-0479">Metal-binding</keyword>
<keyword evidence="7" id="KW-0963">Cytoplasm</keyword>
<evidence type="ECO:0000256" key="1">
    <source>
        <dbReference type="ARBA" id="ARBA00000085"/>
    </source>
</evidence>
<dbReference type="SMART" id="SM00387">
    <property type="entry name" value="HATPase_c"/>
    <property type="match status" value="1"/>
</dbReference>
<dbReference type="EC" id="2.7.13.3" evidence="4"/>
<keyword evidence="12" id="KW-0411">Iron-sulfur</keyword>
<comment type="catalytic activity">
    <reaction evidence="1">
        <text>ATP + protein L-histidine = ADP + protein N-phospho-L-histidine.</text>
        <dbReference type="EC" id="2.7.13.3"/>
    </reaction>
</comment>
<feature type="transmembrane region" description="Helical" evidence="15">
    <location>
        <begin position="319"/>
        <end position="339"/>
    </location>
</feature>
<evidence type="ECO:0000256" key="11">
    <source>
        <dbReference type="ARBA" id="ARBA00023012"/>
    </source>
</evidence>
<dbReference type="InterPro" id="IPR036890">
    <property type="entry name" value="HATPase_C_sf"/>
</dbReference>
<dbReference type="InterPro" id="IPR003594">
    <property type="entry name" value="HATPase_dom"/>
</dbReference>
<evidence type="ECO:0000256" key="14">
    <source>
        <dbReference type="ARBA" id="ARBA00030800"/>
    </source>
</evidence>
<dbReference type="PRINTS" id="PR00344">
    <property type="entry name" value="BCTRLSENSOR"/>
</dbReference>
<dbReference type="Pfam" id="PF07695">
    <property type="entry name" value="7TMR-DISM_7TM"/>
    <property type="match status" value="1"/>
</dbReference>
<dbReference type="GO" id="GO:0016020">
    <property type="term" value="C:membrane"/>
    <property type="evidence" value="ECO:0007669"/>
    <property type="project" value="InterPro"/>
</dbReference>
<keyword evidence="15" id="KW-0812">Transmembrane</keyword>
<evidence type="ECO:0000313" key="19">
    <source>
        <dbReference type="Proteomes" id="UP000617041"/>
    </source>
</evidence>
<evidence type="ECO:0000256" key="6">
    <source>
        <dbReference type="ARBA" id="ARBA00022485"/>
    </source>
</evidence>
<feature type="signal peptide" evidence="16">
    <location>
        <begin position="1"/>
        <end position="24"/>
    </location>
</feature>
<keyword evidence="19" id="KW-1185">Reference proteome</keyword>
<evidence type="ECO:0000256" key="3">
    <source>
        <dbReference type="ARBA" id="ARBA00004496"/>
    </source>
</evidence>
<comment type="caution">
    <text evidence="18">The sequence shown here is derived from an EMBL/GenBank/DDBJ whole genome shotgun (WGS) entry which is preliminary data.</text>
</comment>
<comment type="subcellular location">
    <subcellularLocation>
        <location evidence="3">Cytoplasm</location>
    </subcellularLocation>
</comment>
<comment type="function">
    <text evidence="13">Member of the two-component regulatory system NreB/NreC involved in the control of dissimilatory nitrate/nitrite reduction in response to oxygen. NreB functions as a direct oxygen sensor histidine kinase which is autophosphorylated, in the absence of oxygen, probably at the conserved histidine residue, and transfers its phosphate group probably to a conserved aspartate residue of NreC. NreB/NreC activates the expression of the nitrate (narGHJI) and nitrite (nir) reductase operons, as well as the putative nitrate transporter gene narT.</text>
</comment>
<evidence type="ECO:0000256" key="10">
    <source>
        <dbReference type="ARBA" id="ARBA00023004"/>
    </source>
</evidence>
<evidence type="ECO:0000313" key="18">
    <source>
        <dbReference type="EMBL" id="MBK0394748.1"/>
    </source>
</evidence>
<dbReference type="AlphaFoldDB" id="A0A934UTG5"/>
<keyword evidence="15" id="KW-1133">Transmembrane helix</keyword>
<feature type="domain" description="Histidine kinase/HSP90-like ATPase" evidence="17">
    <location>
        <begin position="513"/>
        <end position="605"/>
    </location>
</feature>
<keyword evidence="6" id="KW-0004">4Fe-4S</keyword>
<feature type="transmembrane region" description="Helical" evidence="15">
    <location>
        <begin position="204"/>
        <end position="222"/>
    </location>
</feature>
<dbReference type="PANTHER" id="PTHR24421">
    <property type="entry name" value="NITRATE/NITRITE SENSOR PROTEIN NARX-RELATED"/>
    <property type="match status" value="1"/>
</dbReference>
<feature type="transmembrane region" description="Helical" evidence="15">
    <location>
        <begin position="234"/>
        <end position="252"/>
    </location>
</feature>
<sequence>MGMGWRRIVAVSAALLVLLQPARGQDAEQVLREADFRAGAVEAHVSLPHPWDATVPGYAGVATYTFHAQSPAGDGPLALYVERVCAAMQLRVNGQLVGGAGELDQRSVHCYRPQLVMLPRSLLRAGDNVLQLDVAGRAAPGVVSRQRAAGLSEVVIGPAAPLQVRYERQRFWTIEVAQLIAALLGSLGLGLLGLSVVRRNGGRLLYFGLYALGWAMLETRLFAPLPEPQPLVDVLFYSLMAPTFTSFFIFLLRMVDRRAARVERALWAQCVAIPLLLLSAPADNLLPAFATFYNAMALEFLAFAGFFFITAWREKREEFWVMLAALGALTFMAGLEIALQNHWLPMRSLQLAHFMMPVVVASIGVHLLRQFARALRATEIANIELERRVAEKSREIEDNWRQIAQLRAAEAAQGERRRIASDLHDDLGARLLGITQASDVTRGAPDSERIAALARQALDEMRLAVRGMTAEPAHAGDVFADWRAESVARLQSAGLQVQWLADEPGEAMVLPSRVQVQCTRVLREAVSNVIRHSGATECTVRIACQDGGLLLEVADNGRGLDGGGDGRGHGLSSIERRVRALAGWHRFEGAPGTGTRLAAWVPLETPSANIDA</sequence>
<evidence type="ECO:0000256" key="2">
    <source>
        <dbReference type="ARBA" id="ARBA00001966"/>
    </source>
</evidence>
<protein>
    <recommendedName>
        <fullName evidence="5">Oxygen sensor histidine kinase NreB</fullName>
        <ecNumber evidence="4">2.7.13.3</ecNumber>
    </recommendedName>
    <alternativeName>
        <fullName evidence="14">Nitrogen regulation protein B</fullName>
    </alternativeName>
</protein>
<keyword evidence="16" id="KW-0732">Signal</keyword>
<feature type="transmembrane region" description="Helical" evidence="15">
    <location>
        <begin position="288"/>
        <end position="312"/>
    </location>
</feature>
<keyword evidence="10" id="KW-0408">Iron</keyword>
<feature type="transmembrane region" description="Helical" evidence="15">
    <location>
        <begin position="264"/>
        <end position="282"/>
    </location>
</feature>
<dbReference type="GO" id="GO:0005737">
    <property type="term" value="C:cytoplasm"/>
    <property type="evidence" value="ECO:0007669"/>
    <property type="project" value="UniProtKB-SubCell"/>
</dbReference>
<dbReference type="SUPFAM" id="SSF49785">
    <property type="entry name" value="Galactose-binding domain-like"/>
    <property type="match status" value="1"/>
</dbReference>
<evidence type="ECO:0000256" key="8">
    <source>
        <dbReference type="ARBA" id="ARBA00022679"/>
    </source>
</evidence>
<dbReference type="InterPro" id="IPR050482">
    <property type="entry name" value="Sensor_HK_TwoCompSys"/>
</dbReference>
<dbReference type="Pfam" id="PF02518">
    <property type="entry name" value="HATPase_c"/>
    <property type="match status" value="1"/>
</dbReference>
<evidence type="ECO:0000256" key="9">
    <source>
        <dbReference type="ARBA" id="ARBA00022777"/>
    </source>
</evidence>
<evidence type="ECO:0000256" key="7">
    <source>
        <dbReference type="ARBA" id="ARBA00022490"/>
    </source>
</evidence>
<feature type="transmembrane region" description="Helical" evidence="15">
    <location>
        <begin position="176"/>
        <end position="197"/>
    </location>
</feature>
<keyword evidence="8" id="KW-0808">Transferase</keyword>
<dbReference type="EMBL" id="JAEDAO010000001">
    <property type="protein sequence ID" value="MBK0394748.1"/>
    <property type="molecule type" value="Genomic_DNA"/>
</dbReference>
<dbReference type="GO" id="GO:0051539">
    <property type="term" value="F:4 iron, 4 sulfur cluster binding"/>
    <property type="evidence" value="ECO:0007669"/>
    <property type="project" value="UniProtKB-KW"/>
</dbReference>
<dbReference type="Proteomes" id="UP000617041">
    <property type="component" value="Unassembled WGS sequence"/>
</dbReference>
<evidence type="ECO:0000256" key="15">
    <source>
        <dbReference type="SAM" id="Phobius"/>
    </source>
</evidence>
<dbReference type="PANTHER" id="PTHR24421:SF63">
    <property type="entry name" value="SENSOR HISTIDINE KINASE DESK"/>
    <property type="match status" value="1"/>
</dbReference>
<dbReference type="InterPro" id="IPR004358">
    <property type="entry name" value="Sig_transdc_His_kin-like_C"/>
</dbReference>
<name>A0A934UTG5_9BURK</name>
<dbReference type="InterPro" id="IPR011623">
    <property type="entry name" value="7TMR_DISM_rcpt_extracell_dom1"/>
</dbReference>
<evidence type="ECO:0000256" key="4">
    <source>
        <dbReference type="ARBA" id="ARBA00012438"/>
    </source>
</evidence>
<proteinExistence type="predicted"/>
<dbReference type="GO" id="GO:0046983">
    <property type="term" value="F:protein dimerization activity"/>
    <property type="evidence" value="ECO:0007669"/>
    <property type="project" value="InterPro"/>
</dbReference>
<reference evidence="18" key="1">
    <citation type="submission" date="2020-12" db="EMBL/GenBank/DDBJ databases">
        <title>Ramlibacter sp. nov., isolated from a freshwater alga, Cryptomonas.</title>
        <authorList>
            <person name="Kim H.M."/>
            <person name="Jeon C.O."/>
        </authorList>
    </citation>
    <scope>NUCLEOTIDE SEQUENCE</scope>
    <source>
        <strain evidence="18">CrO1</strain>
    </source>
</reference>
<feature type="transmembrane region" description="Helical" evidence="15">
    <location>
        <begin position="351"/>
        <end position="368"/>
    </location>
</feature>
<evidence type="ECO:0000259" key="17">
    <source>
        <dbReference type="SMART" id="SM00387"/>
    </source>
</evidence>
<comment type="cofactor">
    <cofactor evidence="2">
        <name>[4Fe-4S] cluster</name>
        <dbReference type="ChEBI" id="CHEBI:49883"/>
    </cofactor>
</comment>
<evidence type="ECO:0000256" key="5">
    <source>
        <dbReference type="ARBA" id="ARBA00017322"/>
    </source>
</evidence>
<dbReference type="Gene3D" id="1.20.5.1930">
    <property type="match status" value="1"/>
</dbReference>
<dbReference type="RefSeq" id="WP_200789835.1">
    <property type="nucleotide sequence ID" value="NZ_JAEDAO010000001.1"/>
</dbReference>
<evidence type="ECO:0000256" key="16">
    <source>
        <dbReference type="SAM" id="SignalP"/>
    </source>
</evidence>
<dbReference type="Gene3D" id="3.30.565.10">
    <property type="entry name" value="Histidine kinase-like ATPase, C-terminal domain"/>
    <property type="match status" value="1"/>
</dbReference>
<dbReference type="GO" id="GO:0000155">
    <property type="term" value="F:phosphorelay sensor kinase activity"/>
    <property type="evidence" value="ECO:0007669"/>
    <property type="project" value="InterPro"/>
</dbReference>
<keyword evidence="15" id="KW-0472">Membrane</keyword>
<keyword evidence="11" id="KW-0902">Two-component regulatory system</keyword>